<dbReference type="GeneTree" id="ENSGT00940000177540"/>
<dbReference type="AlphaFoldDB" id="A0A3B4GXL4"/>
<dbReference type="PANTHER" id="PTHR45784">
    <property type="entry name" value="C-TYPE LECTIN DOMAIN FAMILY 20 MEMBER A-RELATED"/>
    <property type="match status" value="1"/>
</dbReference>
<dbReference type="Gene3D" id="3.10.100.10">
    <property type="entry name" value="Mannose-Binding Protein A, subunit A"/>
    <property type="match status" value="1"/>
</dbReference>
<evidence type="ECO:0000259" key="2">
    <source>
        <dbReference type="PROSITE" id="PS50041"/>
    </source>
</evidence>
<feature type="domain" description="C-type lectin" evidence="2">
    <location>
        <begin position="21"/>
        <end position="125"/>
    </location>
</feature>
<evidence type="ECO:0000313" key="3">
    <source>
        <dbReference type="Ensembl" id="ENSPNYP00000027680.1"/>
    </source>
</evidence>
<feature type="chain" id="PRO_5017418470" description="C-type lectin domain-containing protein" evidence="1">
    <location>
        <begin position="21"/>
        <end position="142"/>
    </location>
</feature>
<dbReference type="Pfam" id="PF00059">
    <property type="entry name" value="Lectin_C"/>
    <property type="match status" value="1"/>
</dbReference>
<accession>A0A3B4GXL4</accession>
<dbReference type="InterPro" id="IPR016186">
    <property type="entry name" value="C-type_lectin-like/link_sf"/>
</dbReference>
<dbReference type="PROSITE" id="PS50041">
    <property type="entry name" value="C_TYPE_LECTIN_2"/>
    <property type="match status" value="1"/>
</dbReference>
<dbReference type="STRING" id="303518.ENSPNYP00000027680"/>
<evidence type="ECO:0000256" key="1">
    <source>
        <dbReference type="SAM" id="SignalP"/>
    </source>
</evidence>
<name>A0A3B4GXL4_9CICH</name>
<dbReference type="Ensembl" id="ENSPNYT00000028355.1">
    <property type="protein sequence ID" value="ENSPNYP00000027680.1"/>
    <property type="gene ID" value="ENSPNYG00000020851.1"/>
</dbReference>
<dbReference type="SMART" id="SM00034">
    <property type="entry name" value="CLECT"/>
    <property type="match status" value="1"/>
</dbReference>
<dbReference type="InterPro" id="IPR001304">
    <property type="entry name" value="C-type_lectin-like"/>
</dbReference>
<organism evidence="3">
    <name type="scientific">Pundamilia nyererei</name>
    <dbReference type="NCBI Taxonomy" id="303518"/>
    <lineage>
        <taxon>Eukaryota</taxon>
        <taxon>Metazoa</taxon>
        <taxon>Chordata</taxon>
        <taxon>Craniata</taxon>
        <taxon>Vertebrata</taxon>
        <taxon>Euteleostomi</taxon>
        <taxon>Actinopterygii</taxon>
        <taxon>Neopterygii</taxon>
        <taxon>Teleostei</taxon>
        <taxon>Neoteleostei</taxon>
        <taxon>Acanthomorphata</taxon>
        <taxon>Ovalentaria</taxon>
        <taxon>Cichlomorphae</taxon>
        <taxon>Cichliformes</taxon>
        <taxon>Cichlidae</taxon>
        <taxon>African cichlids</taxon>
        <taxon>Pseudocrenilabrinae</taxon>
        <taxon>Haplochromini</taxon>
        <taxon>Pundamilia</taxon>
    </lineage>
</organism>
<dbReference type="SUPFAM" id="SSF56436">
    <property type="entry name" value="C-type lectin-like"/>
    <property type="match status" value="1"/>
</dbReference>
<protein>
    <recommendedName>
        <fullName evidence="2">C-type lectin domain-containing protein</fullName>
    </recommendedName>
</protein>
<reference evidence="3" key="1">
    <citation type="submission" date="2023-09" db="UniProtKB">
        <authorList>
            <consortium name="Ensembl"/>
        </authorList>
    </citation>
    <scope>IDENTIFICATION</scope>
</reference>
<sequence>LGRFSNSLLFISLCVSLVQQDGSKKYVVYTQVQTWQSSQDLCRQKHTDLACVLTDKENAAIAAVTNRVWLGLFKDSWAWSDGTKTSFRYWKRGGSYSGNCASVEGSQTGRWIPADCNQKATFICQGGKFLKYTSNKSVPRKM</sequence>
<keyword evidence="1" id="KW-0732">Signal</keyword>
<proteinExistence type="predicted"/>
<dbReference type="InterPro" id="IPR016187">
    <property type="entry name" value="CTDL_fold"/>
</dbReference>
<feature type="signal peptide" evidence="1">
    <location>
        <begin position="1"/>
        <end position="20"/>
    </location>
</feature>
<dbReference type="PANTHER" id="PTHR45784:SF3">
    <property type="entry name" value="C-TYPE LECTIN DOMAIN FAMILY 4 MEMBER K-LIKE-RELATED"/>
    <property type="match status" value="1"/>
</dbReference>